<comment type="subcellular location">
    <subcellularLocation>
        <location evidence="2">Cytoplasm</location>
    </subcellularLocation>
</comment>
<dbReference type="eggNOG" id="KOG2100">
    <property type="taxonomic scope" value="Eukaryota"/>
</dbReference>
<proteinExistence type="inferred from homology"/>
<dbReference type="GO" id="GO:0004252">
    <property type="term" value="F:serine-type endopeptidase activity"/>
    <property type="evidence" value="ECO:0007669"/>
    <property type="project" value="TreeGrafter"/>
</dbReference>
<dbReference type="OrthoDB" id="43744at2759"/>
<evidence type="ECO:0000313" key="11">
    <source>
        <dbReference type="EMBL" id="EPQ56015.1"/>
    </source>
</evidence>
<dbReference type="OMA" id="QEIATPF"/>
<keyword evidence="6" id="KW-0963">Cytoplasm</keyword>
<evidence type="ECO:0000259" key="9">
    <source>
        <dbReference type="Pfam" id="PF00326"/>
    </source>
</evidence>
<dbReference type="GeneID" id="19304053"/>
<comment type="similarity">
    <text evidence="3">Belongs to the peptidase S9C family.</text>
</comment>
<dbReference type="Gene3D" id="3.40.50.1820">
    <property type="entry name" value="alpha/beta hydrolase"/>
    <property type="match status" value="1"/>
</dbReference>
<dbReference type="AlphaFoldDB" id="S7RNH0"/>
<sequence>MSSFYAELAELPSYRSADFIAANALRVTLAISDHTRNVKRTLVKTIIVDPASDAVIRSPSEELADVVASTISPSGRRRAVLKEISDPLTAGGKKRFVEIWSGDRLEAVRDVTESHGAFYSDEHIATLVFNASENGLLYTAECQPATEPSREKFKYIPHFGESFAPKRNPTLFLFLWQNNRAGDTKQPSGEATVLSTLVKVEVQHTNPVPVFFAKAVFSGDNSIYATGYEYSSDGRLLGIVYCQNRPAGIWRVDIPHSKLLACSSELISRCSSSRLTEKERSCRSVRIADNTRIFWLSNSAGGPHASTASLHSLDSSTGTARILINVPREPEPGAFPGLYIDSLPKRPFLRLGQQNKELYIVASSPWGCQSTVLLISADDGSITELTPRGNGPLYSWVVLASDGRDKIVCSRSSPTSPPELVLGYVSQEARPTVEQWQVLDQAALSTSVKAALSKLESEVIKIPGHHPVETIVIKQRHAATIPPTINNPHGGPHSVTTTSFQAGAVAFALAGYTFAMPNYTGSLGYGEQYVRKLLGQCGTLDVNDCIASMKHLVKLGISKEGPGSQLIIGGSHGGFLAGHLIGQFPDTFSAASIRNPVIAAGELSTSDIPDWYFFEFGVDFGPTSLMTPKIYETLTKASPISHVGAVKAPVLLLVGEKDQRVAPTQGKNYYHALKARGKQVELLCFPEESHPLDGVESARVSWEETEALFHKVKA</sequence>
<keyword evidence="12" id="KW-1185">Reference proteome</keyword>
<organism evidence="11 12">
    <name type="scientific">Gloeophyllum trabeum (strain ATCC 11539 / FP-39264 / Madison 617)</name>
    <name type="common">Brown rot fungus</name>
    <dbReference type="NCBI Taxonomy" id="670483"/>
    <lineage>
        <taxon>Eukaryota</taxon>
        <taxon>Fungi</taxon>
        <taxon>Dikarya</taxon>
        <taxon>Basidiomycota</taxon>
        <taxon>Agaricomycotina</taxon>
        <taxon>Agaricomycetes</taxon>
        <taxon>Gloeophyllales</taxon>
        <taxon>Gloeophyllaceae</taxon>
        <taxon>Gloeophyllum</taxon>
    </lineage>
</organism>
<feature type="domain" description="Acylamino-acid-releasing enzyme N-terminal" evidence="10">
    <location>
        <begin position="158"/>
        <end position="441"/>
    </location>
</feature>
<gene>
    <name evidence="11" type="ORF">GLOTRDRAFT_138702</name>
</gene>
<evidence type="ECO:0000256" key="5">
    <source>
        <dbReference type="ARBA" id="ARBA00012917"/>
    </source>
</evidence>
<evidence type="ECO:0000256" key="1">
    <source>
        <dbReference type="ARBA" id="ARBA00000721"/>
    </source>
</evidence>
<name>S7RNH0_GLOTA</name>
<evidence type="ECO:0000256" key="6">
    <source>
        <dbReference type="ARBA" id="ARBA00022490"/>
    </source>
</evidence>
<dbReference type="Proteomes" id="UP000030669">
    <property type="component" value="Unassembled WGS sequence"/>
</dbReference>
<evidence type="ECO:0000256" key="8">
    <source>
        <dbReference type="ARBA" id="ARBA00032829"/>
    </source>
</evidence>
<dbReference type="InterPro" id="IPR001375">
    <property type="entry name" value="Peptidase_S9_cat"/>
</dbReference>
<evidence type="ECO:0000256" key="7">
    <source>
        <dbReference type="ARBA" id="ARBA00022801"/>
    </source>
</evidence>
<evidence type="ECO:0000259" key="10">
    <source>
        <dbReference type="Pfam" id="PF19283"/>
    </source>
</evidence>
<dbReference type="GO" id="GO:0008242">
    <property type="term" value="F:omega peptidase activity"/>
    <property type="evidence" value="ECO:0007669"/>
    <property type="project" value="UniProtKB-EC"/>
</dbReference>
<dbReference type="PANTHER" id="PTHR42776">
    <property type="entry name" value="SERINE PEPTIDASE S9 FAMILY MEMBER"/>
    <property type="match status" value="1"/>
</dbReference>
<reference evidence="11 12" key="1">
    <citation type="journal article" date="2012" name="Science">
        <title>The Paleozoic origin of enzymatic lignin decomposition reconstructed from 31 fungal genomes.</title>
        <authorList>
            <person name="Floudas D."/>
            <person name="Binder M."/>
            <person name="Riley R."/>
            <person name="Barry K."/>
            <person name="Blanchette R.A."/>
            <person name="Henrissat B."/>
            <person name="Martinez A.T."/>
            <person name="Otillar R."/>
            <person name="Spatafora J.W."/>
            <person name="Yadav J.S."/>
            <person name="Aerts A."/>
            <person name="Benoit I."/>
            <person name="Boyd A."/>
            <person name="Carlson A."/>
            <person name="Copeland A."/>
            <person name="Coutinho P.M."/>
            <person name="de Vries R.P."/>
            <person name="Ferreira P."/>
            <person name="Findley K."/>
            <person name="Foster B."/>
            <person name="Gaskell J."/>
            <person name="Glotzer D."/>
            <person name="Gorecki P."/>
            <person name="Heitman J."/>
            <person name="Hesse C."/>
            <person name="Hori C."/>
            <person name="Igarashi K."/>
            <person name="Jurgens J.A."/>
            <person name="Kallen N."/>
            <person name="Kersten P."/>
            <person name="Kohler A."/>
            <person name="Kuees U."/>
            <person name="Kumar T.K.A."/>
            <person name="Kuo A."/>
            <person name="LaButti K."/>
            <person name="Larrondo L.F."/>
            <person name="Lindquist E."/>
            <person name="Ling A."/>
            <person name="Lombard V."/>
            <person name="Lucas S."/>
            <person name="Lundell T."/>
            <person name="Martin R."/>
            <person name="McLaughlin D.J."/>
            <person name="Morgenstern I."/>
            <person name="Morin E."/>
            <person name="Murat C."/>
            <person name="Nagy L.G."/>
            <person name="Nolan M."/>
            <person name="Ohm R.A."/>
            <person name="Patyshakuliyeva A."/>
            <person name="Rokas A."/>
            <person name="Ruiz-Duenas F.J."/>
            <person name="Sabat G."/>
            <person name="Salamov A."/>
            <person name="Samejima M."/>
            <person name="Schmutz J."/>
            <person name="Slot J.C."/>
            <person name="St John F."/>
            <person name="Stenlid J."/>
            <person name="Sun H."/>
            <person name="Sun S."/>
            <person name="Syed K."/>
            <person name="Tsang A."/>
            <person name="Wiebenga A."/>
            <person name="Young D."/>
            <person name="Pisabarro A."/>
            <person name="Eastwood D.C."/>
            <person name="Martin F."/>
            <person name="Cullen D."/>
            <person name="Grigoriev I.V."/>
            <person name="Hibbett D.S."/>
        </authorList>
    </citation>
    <scope>NUCLEOTIDE SEQUENCE [LARGE SCALE GENOMIC DNA]</scope>
    <source>
        <strain evidence="11 12">ATCC 11539</strain>
    </source>
</reference>
<evidence type="ECO:0000256" key="2">
    <source>
        <dbReference type="ARBA" id="ARBA00004496"/>
    </source>
</evidence>
<dbReference type="STRING" id="670483.S7RNH0"/>
<dbReference type="Pfam" id="PF00326">
    <property type="entry name" value="Peptidase_S9"/>
    <property type="match status" value="1"/>
</dbReference>
<accession>S7RNH0</accession>
<evidence type="ECO:0000256" key="4">
    <source>
        <dbReference type="ARBA" id="ARBA00011881"/>
    </source>
</evidence>
<dbReference type="EMBL" id="KB469301">
    <property type="protein sequence ID" value="EPQ56015.1"/>
    <property type="molecule type" value="Genomic_DNA"/>
</dbReference>
<protein>
    <recommendedName>
        <fullName evidence="5">acylaminoacyl-peptidase</fullName>
        <ecNumber evidence="5">3.4.19.1</ecNumber>
    </recommendedName>
    <alternativeName>
        <fullName evidence="8">Dipeptidyl-peptidase V</fullName>
    </alternativeName>
</protein>
<dbReference type="GO" id="GO:0006508">
    <property type="term" value="P:proteolysis"/>
    <property type="evidence" value="ECO:0007669"/>
    <property type="project" value="InterPro"/>
</dbReference>
<keyword evidence="7 11" id="KW-0378">Hydrolase</keyword>
<feature type="domain" description="Peptidase S9 prolyl oligopeptidase catalytic" evidence="9">
    <location>
        <begin position="499"/>
        <end position="707"/>
    </location>
</feature>
<dbReference type="RefSeq" id="XP_007866017.1">
    <property type="nucleotide sequence ID" value="XM_007867826.1"/>
</dbReference>
<dbReference type="SUPFAM" id="SSF82171">
    <property type="entry name" value="DPP6 N-terminal domain-like"/>
    <property type="match status" value="1"/>
</dbReference>
<dbReference type="SUPFAM" id="SSF53474">
    <property type="entry name" value="alpha/beta-Hydrolases"/>
    <property type="match status" value="1"/>
</dbReference>
<dbReference type="PANTHER" id="PTHR42776:SF4">
    <property type="entry name" value="ACYLAMINO-ACID-RELEASING ENZYME"/>
    <property type="match status" value="1"/>
</dbReference>
<evidence type="ECO:0000256" key="3">
    <source>
        <dbReference type="ARBA" id="ARBA00010040"/>
    </source>
</evidence>
<dbReference type="EC" id="3.4.19.1" evidence="5"/>
<dbReference type="InterPro" id="IPR045550">
    <property type="entry name" value="AARE_N"/>
</dbReference>
<dbReference type="Pfam" id="PF19283">
    <property type="entry name" value="APEH_N"/>
    <property type="match status" value="1"/>
</dbReference>
<dbReference type="HOGENOM" id="CLU_014230_1_0_1"/>
<comment type="subunit">
    <text evidence="4">Homotetramer.</text>
</comment>
<dbReference type="InterPro" id="IPR029058">
    <property type="entry name" value="AB_hydrolase_fold"/>
</dbReference>
<comment type="catalytic activity">
    <reaction evidence="1">
        <text>Cleavage of an N-acetyl or N-formyl amino acid from the N-terminus of a polypeptide.</text>
        <dbReference type="EC" id="3.4.19.1"/>
    </reaction>
</comment>
<dbReference type="GO" id="GO:0005737">
    <property type="term" value="C:cytoplasm"/>
    <property type="evidence" value="ECO:0007669"/>
    <property type="project" value="UniProtKB-SubCell"/>
</dbReference>
<evidence type="ECO:0000313" key="12">
    <source>
        <dbReference type="Proteomes" id="UP000030669"/>
    </source>
</evidence>
<dbReference type="KEGG" id="gtr:GLOTRDRAFT_138702"/>